<dbReference type="AlphaFoldDB" id="A0A6A4LWX6"/>
<dbReference type="EMBL" id="QEFC01001002">
    <property type="protein sequence ID" value="KAE9460604.1"/>
    <property type="molecule type" value="Genomic_DNA"/>
</dbReference>
<organism evidence="2 3">
    <name type="scientific">Rhododendron williamsianum</name>
    <dbReference type="NCBI Taxonomy" id="262921"/>
    <lineage>
        <taxon>Eukaryota</taxon>
        <taxon>Viridiplantae</taxon>
        <taxon>Streptophyta</taxon>
        <taxon>Embryophyta</taxon>
        <taxon>Tracheophyta</taxon>
        <taxon>Spermatophyta</taxon>
        <taxon>Magnoliopsida</taxon>
        <taxon>eudicotyledons</taxon>
        <taxon>Gunneridae</taxon>
        <taxon>Pentapetalae</taxon>
        <taxon>asterids</taxon>
        <taxon>Ericales</taxon>
        <taxon>Ericaceae</taxon>
        <taxon>Ericoideae</taxon>
        <taxon>Rhodoreae</taxon>
        <taxon>Rhododendron</taxon>
    </lineage>
</organism>
<dbReference type="OrthoDB" id="1937314at2759"/>
<reference evidence="2 3" key="1">
    <citation type="journal article" date="2019" name="Genome Biol. Evol.">
        <title>The Rhododendron genome and chromosomal organization provide insight into shared whole-genome duplications across the heath family (Ericaceae).</title>
        <authorList>
            <person name="Soza V.L."/>
            <person name="Lindsley D."/>
            <person name="Waalkes A."/>
            <person name="Ramage E."/>
            <person name="Patwardhan R.P."/>
            <person name="Burton J.N."/>
            <person name="Adey A."/>
            <person name="Kumar A."/>
            <person name="Qiu R."/>
            <person name="Shendure J."/>
            <person name="Hall B."/>
        </authorList>
    </citation>
    <scope>NUCLEOTIDE SEQUENCE [LARGE SCALE GENOMIC DNA]</scope>
    <source>
        <strain evidence="2">RSF 1966-606</strain>
    </source>
</reference>
<feature type="non-terminal residue" evidence="2">
    <location>
        <position position="1"/>
    </location>
</feature>
<sequence length="346" mass="37415">MVTPRSRVQTKPTRFSSKKNVKKRIGAIIRRSDRLRNVTPPAQNREIEPVVEEINLCESEKEDDPHVEETPPESMLPEESLEEKTDYPAGGLKLPRGTSKPLPSLLVVCYNYYYLISFVFELLQNEALTKENYELSKNLAVAMGKIEGLAESSRVCSGLLGKLQDVLLISNLGKATETAMNLSSQAVLCRCSPSGVGDPKVAVKKKAKGVGDPKVAVKKKAKGPSPPTSVWARSISNHRRRTAAVLNAVLLSFSDQARSSFGEPPPLAAAAPCHSRRPLPQPPPAAAAAPCRCRPLPLPQPLAVAAPCLSHRPCRLLTASVLNGWIIAASCMIACFLEDGWVIAAC</sequence>
<name>A0A6A4LWX6_9ERIC</name>
<feature type="region of interest" description="Disordered" evidence="1">
    <location>
        <begin position="1"/>
        <end position="22"/>
    </location>
</feature>
<dbReference type="PANTHER" id="PTHR38936:SF1">
    <property type="entry name" value="DUF641 DOMAIN-CONTAINING PROTEIN"/>
    <property type="match status" value="1"/>
</dbReference>
<dbReference type="Proteomes" id="UP000428333">
    <property type="component" value="Linkage Group LG04"/>
</dbReference>
<evidence type="ECO:0000256" key="1">
    <source>
        <dbReference type="SAM" id="MobiDB-lite"/>
    </source>
</evidence>
<keyword evidence="3" id="KW-1185">Reference proteome</keyword>
<feature type="region of interest" description="Disordered" evidence="1">
    <location>
        <begin position="212"/>
        <end position="231"/>
    </location>
</feature>
<evidence type="ECO:0000313" key="2">
    <source>
        <dbReference type="EMBL" id="KAE9460604.1"/>
    </source>
</evidence>
<accession>A0A6A4LWX6</accession>
<evidence type="ECO:0000313" key="3">
    <source>
        <dbReference type="Proteomes" id="UP000428333"/>
    </source>
</evidence>
<dbReference type="PANTHER" id="PTHR38936">
    <property type="entry name" value="TITIN-LIKE ISOFORM X2"/>
    <property type="match status" value="1"/>
</dbReference>
<feature type="region of interest" description="Disordered" evidence="1">
    <location>
        <begin position="59"/>
        <end position="94"/>
    </location>
</feature>
<proteinExistence type="predicted"/>
<protein>
    <submittedName>
        <fullName evidence="2">Uncharacterized protein</fullName>
    </submittedName>
</protein>
<comment type="caution">
    <text evidence="2">The sequence shown here is derived from an EMBL/GenBank/DDBJ whole genome shotgun (WGS) entry which is preliminary data.</text>
</comment>
<gene>
    <name evidence="2" type="ORF">C3L33_07502</name>
</gene>
<feature type="compositionally biased region" description="Polar residues" evidence="1">
    <location>
        <begin position="1"/>
        <end position="15"/>
    </location>
</feature>